<dbReference type="Gene3D" id="1.10.10.1320">
    <property type="entry name" value="Anti-sigma factor, zinc-finger domain"/>
    <property type="match status" value="1"/>
</dbReference>
<name>A0ABP8N7M7_9BACT</name>
<gene>
    <name evidence="1" type="ORF">GCM10023156_43500</name>
</gene>
<evidence type="ECO:0008006" key="3">
    <source>
        <dbReference type="Google" id="ProtNLM"/>
    </source>
</evidence>
<evidence type="ECO:0000313" key="1">
    <source>
        <dbReference type="EMBL" id="GAA4461232.1"/>
    </source>
</evidence>
<dbReference type="EMBL" id="BAABGA010000054">
    <property type="protein sequence ID" value="GAA4461232.1"/>
    <property type="molecule type" value="Genomic_DNA"/>
</dbReference>
<evidence type="ECO:0000313" key="2">
    <source>
        <dbReference type="Proteomes" id="UP001500840"/>
    </source>
</evidence>
<dbReference type="RefSeq" id="WP_345325445.1">
    <property type="nucleotide sequence ID" value="NZ_BAABGA010000054.1"/>
</dbReference>
<protein>
    <recommendedName>
        <fullName evidence="3">Zinc-finger domain-containing protein</fullName>
    </recommendedName>
</protein>
<dbReference type="Proteomes" id="UP001500840">
    <property type="component" value="Unassembled WGS sequence"/>
</dbReference>
<dbReference type="InterPro" id="IPR041916">
    <property type="entry name" value="Anti_sigma_zinc_sf"/>
</dbReference>
<comment type="caution">
    <text evidence="1">The sequence shown here is derived from an EMBL/GenBank/DDBJ whole genome shotgun (WGS) entry which is preliminary data.</text>
</comment>
<accession>A0ABP8N7M7</accession>
<proteinExistence type="predicted"/>
<sequence length="448" mass="47358">MSVPKDILDSLLSAYMDDALSADERTRVDQMLRDDASVASELEQLIQLRESLRQIRDEDRNVTLPANFAQSVIEATVARGRAEGLSDDHPVMRLSEQPSPMVSRERTSVWRVVAPLAAIAASLAIAFFATRPGVDGDPVALLDPEVDQVATADELNPATTAEITSNPDSAKTEPGDTMIAAADGNNNRDVTIDALAEASVATRGADGVNADGATVDEGTVGEAAVEKVDQDTGMRIASVSPAVKAVGPDAAINSDDRKLGDRKPAAADVVAIKAMLVLDVRRTMDGRNTRSVETAMELTGIDSASRKAVDENVVRFANENKADDESASSASVLYLEAPAKQLDQFILRLIADEQGIESVSMTIANDPPLVAMIQSLRDVDPTKIKHSTSWQLDAGADGTNALASHLSDRPYVRLNSATANMAVAGSVDESGSASTSSDIIGRVLVIVR</sequence>
<reference evidence="2" key="1">
    <citation type="journal article" date="2019" name="Int. J. Syst. Evol. Microbiol.">
        <title>The Global Catalogue of Microorganisms (GCM) 10K type strain sequencing project: providing services to taxonomists for standard genome sequencing and annotation.</title>
        <authorList>
            <consortium name="The Broad Institute Genomics Platform"/>
            <consortium name="The Broad Institute Genome Sequencing Center for Infectious Disease"/>
            <person name="Wu L."/>
            <person name="Ma J."/>
        </authorList>
    </citation>
    <scope>NUCLEOTIDE SEQUENCE [LARGE SCALE GENOMIC DNA]</scope>
    <source>
        <strain evidence="2">JCM 17759</strain>
    </source>
</reference>
<organism evidence="1 2">
    <name type="scientific">Novipirellula rosea</name>
    <dbReference type="NCBI Taxonomy" id="1031540"/>
    <lineage>
        <taxon>Bacteria</taxon>
        <taxon>Pseudomonadati</taxon>
        <taxon>Planctomycetota</taxon>
        <taxon>Planctomycetia</taxon>
        <taxon>Pirellulales</taxon>
        <taxon>Pirellulaceae</taxon>
        <taxon>Novipirellula</taxon>
    </lineage>
</organism>
<keyword evidence="2" id="KW-1185">Reference proteome</keyword>